<dbReference type="InterPro" id="IPR000073">
    <property type="entry name" value="AB_hydrolase_1"/>
</dbReference>
<dbReference type="STRING" id="137733.SAMN05421767_10354"/>
<dbReference type="Gene3D" id="3.40.50.1820">
    <property type="entry name" value="alpha/beta hydrolase"/>
    <property type="match status" value="1"/>
</dbReference>
<comment type="catalytic activity">
    <reaction evidence="1 8 10">
        <text>Release of N-terminal proline from a peptide.</text>
        <dbReference type="EC" id="3.4.11.5"/>
    </reaction>
</comment>
<evidence type="ECO:0000256" key="8">
    <source>
        <dbReference type="PIRNR" id="PIRNR006431"/>
    </source>
</evidence>
<keyword evidence="5 8" id="KW-0963">Cytoplasm</keyword>
<dbReference type="NCBIfam" id="TIGR01249">
    <property type="entry name" value="pro_imino_pep_1"/>
    <property type="match status" value="1"/>
</dbReference>
<dbReference type="GO" id="GO:0005737">
    <property type="term" value="C:cytoplasm"/>
    <property type="evidence" value="ECO:0007669"/>
    <property type="project" value="UniProtKB-SubCell"/>
</dbReference>
<organism evidence="12 13">
    <name type="scientific">Granulicatella balaenopterae</name>
    <dbReference type="NCBI Taxonomy" id="137733"/>
    <lineage>
        <taxon>Bacteria</taxon>
        <taxon>Bacillati</taxon>
        <taxon>Bacillota</taxon>
        <taxon>Bacilli</taxon>
        <taxon>Lactobacillales</taxon>
        <taxon>Carnobacteriaceae</taxon>
        <taxon>Granulicatella</taxon>
    </lineage>
</organism>
<dbReference type="PANTHER" id="PTHR43722">
    <property type="entry name" value="PROLINE IMINOPEPTIDASE"/>
    <property type="match status" value="1"/>
</dbReference>
<protein>
    <recommendedName>
        <fullName evidence="8 10">Proline iminopeptidase</fullName>
        <shortName evidence="8">PIP</shortName>
        <ecNumber evidence="8 10">3.4.11.5</ecNumber>
    </recommendedName>
    <alternativeName>
        <fullName evidence="8">Prolyl aminopeptidase</fullName>
    </alternativeName>
</protein>
<name>A0A1H9HT17_9LACT</name>
<feature type="domain" description="AB hydrolase-1" evidence="11">
    <location>
        <begin position="36"/>
        <end position="299"/>
    </location>
</feature>
<evidence type="ECO:0000256" key="9">
    <source>
        <dbReference type="PIRSR" id="PIRSR006431-1"/>
    </source>
</evidence>
<evidence type="ECO:0000256" key="3">
    <source>
        <dbReference type="ARBA" id="ARBA00010088"/>
    </source>
</evidence>
<gene>
    <name evidence="12" type="ORF">SAMN05421767_10354</name>
</gene>
<keyword evidence="13" id="KW-1185">Reference proteome</keyword>
<dbReference type="PANTHER" id="PTHR43722:SF1">
    <property type="entry name" value="PROLINE IMINOPEPTIDASE"/>
    <property type="match status" value="1"/>
</dbReference>
<evidence type="ECO:0000313" key="12">
    <source>
        <dbReference type="EMBL" id="SEQ65471.1"/>
    </source>
</evidence>
<dbReference type="AlphaFoldDB" id="A0A1H9HT17"/>
<dbReference type="RefSeq" id="WP_089745860.1">
    <property type="nucleotide sequence ID" value="NZ_FOGF01000003.1"/>
</dbReference>
<dbReference type="PIRSF" id="PIRSF006431">
    <property type="entry name" value="Pept_S33"/>
    <property type="match status" value="1"/>
</dbReference>
<comment type="subcellular location">
    <subcellularLocation>
        <location evidence="2 8">Cytoplasm</location>
    </subcellularLocation>
</comment>
<evidence type="ECO:0000256" key="7">
    <source>
        <dbReference type="ARBA" id="ARBA00022801"/>
    </source>
</evidence>
<accession>A0A1H9HT17</accession>
<feature type="active site" description="Nucleophile" evidence="9">
    <location>
        <position position="111"/>
    </location>
</feature>
<evidence type="ECO:0000256" key="4">
    <source>
        <dbReference type="ARBA" id="ARBA00022438"/>
    </source>
</evidence>
<dbReference type="EMBL" id="FOGF01000003">
    <property type="protein sequence ID" value="SEQ65471.1"/>
    <property type="molecule type" value="Genomic_DNA"/>
</dbReference>
<dbReference type="EC" id="3.4.11.5" evidence="8 10"/>
<evidence type="ECO:0000256" key="10">
    <source>
        <dbReference type="RuleBase" id="RU003421"/>
    </source>
</evidence>
<dbReference type="InterPro" id="IPR029058">
    <property type="entry name" value="AB_hydrolase_fold"/>
</dbReference>
<keyword evidence="4 8" id="KW-0031">Aminopeptidase</keyword>
<evidence type="ECO:0000256" key="5">
    <source>
        <dbReference type="ARBA" id="ARBA00022490"/>
    </source>
</evidence>
<dbReference type="OrthoDB" id="9775557at2"/>
<sequence length="317" mass="36156">MSSQLFPDIDTYKTHFIKVSDIHTIYVEESGNPDGKPIIYLHGGPGGHTSPKGRKFFDPEFYRIIQFDQRGAGLSTPHCCLEENTTEDLINDMEVIRKQLDIKEWILFGGSWGTTLALHYAISHPNHVKAMILRGIFLGRKTDIDWLFQEGASSFYPDKWQDFIDEIPVSEQDNLVSAYYKRFTSHDPLIKLSAARAWANWEGGIVSLIDKPTPAPTAESDRDALAIASIECHYFKHHNFVDDDHYILNNVDKISDIPCLMVHGRYDVDCRFENAWLLHKALPKSTLKIAQDAGHSTFEPTITKTLLQFTEQAKELF</sequence>
<evidence type="ECO:0000256" key="1">
    <source>
        <dbReference type="ARBA" id="ARBA00001585"/>
    </source>
</evidence>
<dbReference type="InterPro" id="IPR005944">
    <property type="entry name" value="Pro_iminopeptidase"/>
</dbReference>
<feature type="active site" evidence="9">
    <location>
        <position position="267"/>
    </location>
</feature>
<dbReference type="InterPro" id="IPR002410">
    <property type="entry name" value="Peptidase_S33"/>
</dbReference>
<evidence type="ECO:0000259" key="11">
    <source>
        <dbReference type="Pfam" id="PF00561"/>
    </source>
</evidence>
<evidence type="ECO:0000313" key="13">
    <source>
        <dbReference type="Proteomes" id="UP000198556"/>
    </source>
</evidence>
<dbReference type="Proteomes" id="UP000198556">
    <property type="component" value="Unassembled WGS sequence"/>
</dbReference>
<keyword evidence="7 8" id="KW-0378">Hydrolase</keyword>
<dbReference type="GO" id="GO:0006508">
    <property type="term" value="P:proteolysis"/>
    <property type="evidence" value="ECO:0007669"/>
    <property type="project" value="UniProtKB-KW"/>
</dbReference>
<keyword evidence="6 8" id="KW-0645">Protease</keyword>
<dbReference type="SUPFAM" id="SSF53474">
    <property type="entry name" value="alpha/beta-Hydrolases"/>
    <property type="match status" value="1"/>
</dbReference>
<dbReference type="PRINTS" id="PR00793">
    <property type="entry name" value="PROAMNOPTASE"/>
</dbReference>
<dbReference type="GO" id="GO:0004177">
    <property type="term" value="F:aminopeptidase activity"/>
    <property type="evidence" value="ECO:0007669"/>
    <property type="project" value="UniProtKB-UniRule"/>
</dbReference>
<evidence type="ECO:0000256" key="6">
    <source>
        <dbReference type="ARBA" id="ARBA00022670"/>
    </source>
</evidence>
<feature type="active site" description="Proton donor" evidence="9">
    <location>
        <position position="295"/>
    </location>
</feature>
<comment type="similarity">
    <text evidence="3 8 10">Belongs to the peptidase S33 family.</text>
</comment>
<reference evidence="12 13" key="1">
    <citation type="submission" date="2016-10" db="EMBL/GenBank/DDBJ databases">
        <authorList>
            <person name="de Groot N.N."/>
        </authorList>
    </citation>
    <scope>NUCLEOTIDE SEQUENCE [LARGE SCALE GENOMIC DNA]</scope>
    <source>
        <strain evidence="12 13">DSM 15827</strain>
    </source>
</reference>
<evidence type="ECO:0000256" key="2">
    <source>
        <dbReference type="ARBA" id="ARBA00004496"/>
    </source>
</evidence>
<dbReference type="Pfam" id="PF00561">
    <property type="entry name" value="Abhydrolase_1"/>
    <property type="match status" value="1"/>
</dbReference>
<proteinExistence type="inferred from homology"/>